<proteinExistence type="predicted"/>
<sequence length="101" mass="11434">MASLSGGNSMRGARSVRRSAQSPLEAVETDSDHASDISSSIRQLVYVKVGFHYCDKVPQRSPTQRCQMQLMKNPTIYRLVGIFHQLHWQRWVGLRCGTLSQ</sequence>
<gene>
    <name evidence="2" type="ORF">LSTR_LSTR015726</name>
</gene>
<organism evidence="2 3">
    <name type="scientific">Laodelphax striatellus</name>
    <name type="common">Small brown planthopper</name>
    <name type="synonym">Delphax striatella</name>
    <dbReference type="NCBI Taxonomy" id="195883"/>
    <lineage>
        <taxon>Eukaryota</taxon>
        <taxon>Metazoa</taxon>
        <taxon>Ecdysozoa</taxon>
        <taxon>Arthropoda</taxon>
        <taxon>Hexapoda</taxon>
        <taxon>Insecta</taxon>
        <taxon>Pterygota</taxon>
        <taxon>Neoptera</taxon>
        <taxon>Paraneoptera</taxon>
        <taxon>Hemiptera</taxon>
        <taxon>Auchenorrhyncha</taxon>
        <taxon>Fulgoroidea</taxon>
        <taxon>Delphacidae</taxon>
        <taxon>Criomorphinae</taxon>
        <taxon>Laodelphax</taxon>
    </lineage>
</organism>
<reference evidence="2 3" key="1">
    <citation type="journal article" date="2017" name="Gigascience">
        <title>Genome sequence of the small brown planthopper, Laodelphax striatellus.</title>
        <authorList>
            <person name="Zhu J."/>
            <person name="Jiang F."/>
            <person name="Wang X."/>
            <person name="Yang P."/>
            <person name="Bao Y."/>
            <person name="Zhao W."/>
            <person name="Wang W."/>
            <person name="Lu H."/>
            <person name="Wang Q."/>
            <person name="Cui N."/>
            <person name="Li J."/>
            <person name="Chen X."/>
            <person name="Luo L."/>
            <person name="Yu J."/>
            <person name="Kang L."/>
            <person name="Cui F."/>
        </authorList>
    </citation>
    <scope>NUCLEOTIDE SEQUENCE [LARGE SCALE GENOMIC DNA]</scope>
    <source>
        <strain evidence="2">Lst14</strain>
    </source>
</reference>
<feature type="region of interest" description="Disordered" evidence="1">
    <location>
        <begin position="1"/>
        <end position="37"/>
    </location>
</feature>
<comment type="caution">
    <text evidence="2">The sequence shown here is derived from an EMBL/GenBank/DDBJ whole genome shotgun (WGS) entry which is preliminary data.</text>
</comment>
<accession>A0A482WK80</accession>
<name>A0A482WK80_LAOST</name>
<dbReference type="EMBL" id="QKKF02033173">
    <property type="protein sequence ID" value="RZF33935.1"/>
    <property type="molecule type" value="Genomic_DNA"/>
</dbReference>
<evidence type="ECO:0000256" key="1">
    <source>
        <dbReference type="SAM" id="MobiDB-lite"/>
    </source>
</evidence>
<dbReference type="AlphaFoldDB" id="A0A482WK80"/>
<dbReference type="InParanoid" id="A0A482WK80"/>
<evidence type="ECO:0000313" key="2">
    <source>
        <dbReference type="EMBL" id="RZF33935.1"/>
    </source>
</evidence>
<protein>
    <submittedName>
        <fullName evidence="2">Uncharacterized protein</fullName>
    </submittedName>
</protein>
<dbReference type="Proteomes" id="UP000291343">
    <property type="component" value="Unassembled WGS sequence"/>
</dbReference>
<evidence type="ECO:0000313" key="3">
    <source>
        <dbReference type="Proteomes" id="UP000291343"/>
    </source>
</evidence>
<keyword evidence="3" id="KW-1185">Reference proteome</keyword>